<proteinExistence type="predicted"/>
<evidence type="ECO:0000313" key="2">
    <source>
        <dbReference type="Proteomes" id="UP001605989"/>
    </source>
</evidence>
<organism evidence="1 2">
    <name type="scientific">Megasphaera hexanoica</name>
    <dbReference type="NCBI Taxonomy" id="1675036"/>
    <lineage>
        <taxon>Bacteria</taxon>
        <taxon>Bacillati</taxon>
        <taxon>Bacillota</taxon>
        <taxon>Negativicutes</taxon>
        <taxon>Veillonellales</taxon>
        <taxon>Veillonellaceae</taxon>
        <taxon>Megasphaera</taxon>
    </lineage>
</organism>
<accession>A0ABW7DJZ6</accession>
<gene>
    <name evidence="1" type="ORF">ACGTZG_00680</name>
</gene>
<comment type="caution">
    <text evidence="1">The sequence shown here is derived from an EMBL/GenBank/DDBJ whole genome shotgun (WGS) entry which is preliminary data.</text>
</comment>
<dbReference type="EMBL" id="JBIEKR010000001">
    <property type="protein sequence ID" value="MFG6271701.1"/>
    <property type="molecule type" value="Genomic_DNA"/>
</dbReference>
<dbReference type="RefSeq" id="WP_113855968.1">
    <property type="nucleotide sequence ID" value="NZ_CP011940.1"/>
</dbReference>
<evidence type="ECO:0000313" key="1">
    <source>
        <dbReference type="EMBL" id="MFG6271701.1"/>
    </source>
</evidence>
<sequence length="248" mass="27329">MKGDKLSAGQEIGLMKLSWLMTNGKNVYFCQGDQVQGIYDGSAVTQAALSSNRERSLQTVYGSDTVYFDREGASATAGITRATLTKDGFSNPKLLLATFGYMDQRKAAKDEVAPKLIAADADGFYMQWTARNGSTNGTGWTNPLYAFDPDGKELRSFEVNTGLAEGMQKASASGPVFVTRDYVGFTGRGLFRIFDKKTGSAVGDITYQIDDKVYTPDTIATDDTNHVYFTLYDNKQKVQHIYRIDLQQ</sequence>
<name>A0ABW7DJZ6_9FIRM</name>
<reference evidence="1 2" key="1">
    <citation type="submission" date="2024-10" db="EMBL/GenBank/DDBJ databases">
        <authorList>
            <person name="Sang B.-I."/>
            <person name="Prabhaharan D."/>
        </authorList>
    </citation>
    <scope>NUCLEOTIDE SEQUENCE [LARGE SCALE GENOMIC DNA]</scope>
    <source>
        <strain evidence="1 2">MH</strain>
    </source>
</reference>
<dbReference type="SUPFAM" id="SSF75011">
    <property type="entry name" value="3-carboxy-cis,cis-mucoante lactonizing enzyme"/>
    <property type="match status" value="1"/>
</dbReference>
<dbReference type="Proteomes" id="UP001605989">
    <property type="component" value="Unassembled WGS sequence"/>
</dbReference>
<keyword evidence="2" id="KW-1185">Reference proteome</keyword>
<protein>
    <submittedName>
        <fullName evidence="1">Uncharacterized protein</fullName>
    </submittedName>
</protein>